<dbReference type="EMBL" id="DYVR01000059">
    <property type="protein sequence ID" value="HJF84432.1"/>
    <property type="molecule type" value="Genomic_DNA"/>
</dbReference>
<dbReference type="InterPro" id="IPR037010">
    <property type="entry name" value="VitB12-dep_Met_synth_activ_sf"/>
</dbReference>
<evidence type="ECO:0000313" key="1">
    <source>
        <dbReference type="EMBL" id="HJF84432.1"/>
    </source>
</evidence>
<sequence length="237" mass="26532">MPKYNTALMSIDIKETRRYAGLNKAPDFNKKTVKEACREILYVAEPRGSWEVYDYDAQNGIVLAPVPFKLEGKKVTQHLCRAQKVIIMAVTIGEAVEEEIARRFKDGEYTLAVLMDAAATTAVEQVADGIEKAVDQKFAVQGFVRRWRFSPGYGDWPIECQTRMLELSQADKIGMGVTSSLMLTPRKSVTAIIGLVPKTDDVAAEKQSCKFCPKPDCNFRTRPFEPLVNDEISDEGK</sequence>
<dbReference type="GO" id="GO:0008705">
    <property type="term" value="F:methionine synthase activity"/>
    <property type="evidence" value="ECO:0007669"/>
    <property type="project" value="InterPro"/>
</dbReference>
<comment type="caution">
    <text evidence="1">The sequence shown here is derived from an EMBL/GenBank/DDBJ whole genome shotgun (WGS) entry which is preliminary data.</text>
</comment>
<dbReference type="Gene3D" id="3.40.109.40">
    <property type="match status" value="1"/>
</dbReference>
<reference evidence="1" key="2">
    <citation type="submission" date="2021-09" db="EMBL/GenBank/DDBJ databases">
        <authorList>
            <person name="Gilroy R."/>
        </authorList>
    </citation>
    <scope>NUCLEOTIDE SEQUENCE</scope>
    <source>
        <strain evidence="1">7318</strain>
    </source>
</reference>
<proteinExistence type="predicted"/>
<name>A0A921L7E7_9FIRM</name>
<protein>
    <submittedName>
        <fullName evidence="1">Methionine synthase</fullName>
    </submittedName>
</protein>
<organism evidence="1 2">
    <name type="scientific">Megamonas hypermegale</name>
    <dbReference type="NCBI Taxonomy" id="158847"/>
    <lineage>
        <taxon>Bacteria</taxon>
        <taxon>Bacillati</taxon>
        <taxon>Bacillota</taxon>
        <taxon>Negativicutes</taxon>
        <taxon>Selenomonadales</taxon>
        <taxon>Selenomonadaceae</taxon>
        <taxon>Megamonas</taxon>
    </lineage>
</organism>
<dbReference type="Proteomes" id="UP000780768">
    <property type="component" value="Unassembled WGS sequence"/>
</dbReference>
<reference evidence="1" key="1">
    <citation type="journal article" date="2021" name="PeerJ">
        <title>Extensive microbial diversity within the chicken gut microbiome revealed by metagenomics and culture.</title>
        <authorList>
            <person name="Gilroy R."/>
            <person name="Ravi A."/>
            <person name="Getino M."/>
            <person name="Pursley I."/>
            <person name="Horton D.L."/>
            <person name="Alikhan N.F."/>
            <person name="Baker D."/>
            <person name="Gharbi K."/>
            <person name="Hall N."/>
            <person name="Watson M."/>
            <person name="Adriaenssens E.M."/>
            <person name="Foster-Nyarko E."/>
            <person name="Jarju S."/>
            <person name="Secka A."/>
            <person name="Antonio M."/>
            <person name="Oren A."/>
            <person name="Chaudhuri R.R."/>
            <person name="La Ragione R."/>
            <person name="Hildebrand F."/>
            <person name="Pallen M.J."/>
        </authorList>
    </citation>
    <scope>NUCLEOTIDE SEQUENCE</scope>
    <source>
        <strain evidence="1">7318</strain>
    </source>
</reference>
<evidence type="ECO:0000313" key="2">
    <source>
        <dbReference type="Proteomes" id="UP000780768"/>
    </source>
</evidence>
<gene>
    <name evidence="1" type="ORF">K8V65_02030</name>
</gene>
<accession>A0A921L7E7</accession>
<dbReference type="AlphaFoldDB" id="A0A921L7E7"/>
<dbReference type="RefSeq" id="WP_289547942.1">
    <property type="nucleotide sequence ID" value="NZ_CAKMHU010000007.1"/>
</dbReference>
<dbReference type="SUPFAM" id="SSF56507">
    <property type="entry name" value="Methionine synthase activation domain-like"/>
    <property type="match status" value="1"/>
</dbReference>